<keyword evidence="3" id="KW-1185">Reference proteome</keyword>
<evidence type="ECO:0008006" key="4">
    <source>
        <dbReference type="Google" id="ProtNLM"/>
    </source>
</evidence>
<dbReference type="PROSITE" id="PS51257">
    <property type="entry name" value="PROKAR_LIPOPROTEIN"/>
    <property type="match status" value="1"/>
</dbReference>
<keyword evidence="1" id="KW-0732">Signal</keyword>
<accession>A0A069E045</accession>
<name>A0A069E045_9PROT</name>
<evidence type="ECO:0000313" key="3">
    <source>
        <dbReference type="Proteomes" id="UP000027446"/>
    </source>
</evidence>
<dbReference type="Proteomes" id="UP000027446">
    <property type="component" value="Unassembled WGS sequence"/>
</dbReference>
<gene>
    <name evidence="2" type="ORF">HAD_14382</name>
</gene>
<organism evidence="2 3">
    <name type="scientific">Hyphomonas adhaerens MHS-3</name>
    <dbReference type="NCBI Taxonomy" id="1280949"/>
    <lineage>
        <taxon>Bacteria</taxon>
        <taxon>Pseudomonadati</taxon>
        <taxon>Pseudomonadota</taxon>
        <taxon>Alphaproteobacteria</taxon>
        <taxon>Hyphomonadales</taxon>
        <taxon>Hyphomonadaceae</taxon>
        <taxon>Hyphomonas</taxon>
    </lineage>
</organism>
<dbReference type="InterPro" id="IPR028978">
    <property type="entry name" value="Chorismate_lyase_/UTRA_dom_sf"/>
</dbReference>
<evidence type="ECO:0000256" key="1">
    <source>
        <dbReference type="SAM" id="SignalP"/>
    </source>
</evidence>
<dbReference type="eggNOG" id="COG3161">
    <property type="taxonomic scope" value="Bacteria"/>
</dbReference>
<sequence length="212" mass="23040">MRHLAVICVMLAASACQTLPGSLTAAARLERVNADLLAATSATLTLEKWCADYGLARPAQIVVEHTPASAKPPSDAQRQRLQVAPDTEVLYRNVKLKCGDRTLSEAENWYVPSRLTPVMNRTLTETHTPYGKVVRPLAPRRQTFEVQRSDWLDSQLSPNAAAATPVSLPSCDATVFSHGALVISGEGLPLAEVRENYKMDLVCPDKTGKTGF</sequence>
<evidence type="ECO:0000313" key="2">
    <source>
        <dbReference type="EMBL" id="KCZ82882.1"/>
    </source>
</evidence>
<dbReference type="Gene3D" id="3.40.1410.10">
    <property type="entry name" value="Chorismate lyase-like"/>
    <property type="match status" value="1"/>
</dbReference>
<dbReference type="STRING" id="1280949.HAD_14382"/>
<feature type="signal peptide" evidence="1">
    <location>
        <begin position="1"/>
        <end position="18"/>
    </location>
</feature>
<dbReference type="OrthoDB" id="7862147at2"/>
<dbReference type="RefSeq" id="WP_051596340.1">
    <property type="nucleotide sequence ID" value="NZ_ARYH01000003.1"/>
</dbReference>
<dbReference type="SUPFAM" id="SSF64288">
    <property type="entry name" value="Chorismate lyase-like"/>
    <property type="match status" value="1"/>
</dbReference>
<dbReference type="EMBL" id="ARYH01000003">
    <property type="protein sequence ID" value="KCZ82882.1"/>
    <property type="molecule type" value="Genomic_DNA"/>
</dbReference>
<proteinExistence type="predicted"/>
<reference evidence="2 3" key="1">
    <citation type="journal article" date="2014" name="Antonie Van Leeuwenhoek">
        <title>Hyphomonas beringensis sp. nov. and Hyphomonas chukchiensis sp. nov., isolated from surface seawater of the Bering Sea and Chukchi Sea.</title>
        <authorList>
            <person name="Li C."/>
            <person name="Lai Q."/>
            <person name="Li G."/>
            <person name="Dong C."/>
            <person name="Wang J."/>
            <person name="Liao Y."/>
            <person name="Shao Z."/>
        </authorList>
    </citation>
    <scope>NUCLEOTIDE SEQUENCE [LARGE SCALE GENOMIC DNA]</scope>
    <source>
        <strain evidence="2 3">MHS-3</strain>
    </source>
</reference>
<feature type="chain" id="PRO_5001663672" description="Lipoprotein" evidence="1">
    <location>
        <begin position="19"/>
        <end position="212"/>
    </location>
</feature>
<dbReference type="AlphaFoldDB" id="A0A069E045"/>
<dbReference type="PATRIC" id="fig|1280949.3.peg.2917"/>
<protein>
    <recommendedName>
        <fullName evidence="4">Lipoprotein</fullName>
    </recommendedName>
</protein>
<comment type="caution">
    <text evidence="2">The sequence shown here is derived from an EMBL/GenBank/DDBJ whole genome shotgun (WGS) entry which is preliminary data.</text>
</comment>